<feature type="non-terminal residue" evidence="1">
    <location>
        <position position="1"/>
    </location>
</feature>
<gene>
    <name evidence="1" type="ORF">COW72_01520</name>
</gene>
<name>A0A2H0FLS0_9BACT</name>
<dbReference type="SUPFAM" id="SSF51161">
    <property type="entry name" value="Trimeric LpxA-like enzymes"/>
    <property type="match status" value="1"/>
</dbReference>
<dbReference type="AlphaFoldDB" id="A0A2H0FLS0"/>
<dbReference type="InterPro" id="IPR011004">
    <property type="entry name" value="Trimer_LpxA-like_sf"/>
</dbReference>
<protein>
    <recommendedName>
        <fullName evidence="3">Glucose-1-phosphate thymidylyltransferase</fullName>
    </recommendedName>
</protein>
<dbReference type="EMBL" id="PCUC01000083">
    <property type="protein sequence ID" value="PIQ06850.1"/>
    <property type="molecule type" value="Genomic_DNA"/>
</dbReference>
<accession>A0A2H0FLS0</accession>
<dbReference type="Gene3D" id="2.160.10.10">
    <property type="entry name" value="Hexapeptide repeat proteins"/>
    <property type="match status" value="1"/>
</dbReference>
<evidence type="ECO:0000313" key="2">
    <source>
        <dbReference type="Proteomes" id="UP000230778"/>
    </source>
</evidence>
<comment type="caution">
    <text evidence="1">The sequence shown here is derived from an EMBL/GenBank/DDBJ whole genome shotgun (WGS) entry which is preliminary data.</text>
</comment>
<organism evidence="1 2">
    <name type="scientific">Candidatus Nealsonbacteria bacterium CG18_big_fil_WC_8_21_14_2_50_37_10</name>
    <dbReference type="NCBI Taxonomy" id="1974717"/>
    <lineage>
        <taxon>Bacteria</taxon>
        <taxon>Candidatus Nealsoniibacteriota</taxon>
    </lineage>
</organism>
<reference evidence="1 2" key="1">
    <citation type="submission" date="2017-09" db="EMBL/GenBank/DDBJ databases">
        <title>Depth-based differentiation of microbial function through sediment-hosted aquifers and enrichment of novel symbionts in the deep terrestrial subsurface.</title>
        <authorList>
            <person name="Probst A.J."/>
            <person name="Ladd B."/>
            <person name="Jarett J.K."/>
            <person name="Geller-Mcgrath D.E."/>
            <person name="Sieber C.M."/>
            <person name="Emerson J.B."/>
            <person name="Anantharaman K."/>
            <person name="Thomas B.C."/>
            <person name="Malmstrom R."/>
            <person name="Stieglmeier M."/>
            <person name="Klingl A."/>
            <person name="Woyke T."/>
            <person name="Ryan C.M."/>
            <person name="Banfield J.F."/>
        </authorList>
    </citation>
    <scope>NUCLEOTIDE SEQUENCE [LARGE SCALE GENOMIC DNA]</scope>
    <source>
        <strain evidence="1">CG18_big_fil_WC_8_21_14_2_50_37_10</strain>
    </source>
</reference>
<evidence type="ECO:0000313" key="1">
    <source>
        <dbReference type="EMBL" id="PIQ06850.1"/>
    </source>
</evidence>
<dbReference type="Pfam" id="PF00132">
    <property type="entry name" value="Hexapep"/>
    <property type="match status" value="1"/>
</dbReference>
<proteinExistence type="predicted"/>
<sequence>SIFQEDVHTHSGYFGDSIFSKGCRLGAGTITANVKIDRGEVKAVVKGEKLGTGLHSLGCIMGKNTKTGIHCSLMPGVLIGSNCLIGPNSVVFENIEDNATFYTEFKGIKKSA</sequence>
<dbReference type="InterPro" id="IPR001451">
    <property type="entry name" value="Hexapep"/>
</dbReference>
<dbReference type="Proteomes" id="UP000230778">
    <property type="component" value="Unassembled WGS sequence"/>
</dbReference>
<evidence type="ECO:0008006" key="3">
    <source>
        <dbReference type="Google" id="ProtNLM"/>
    </source>
</evidence>